<feature type="transmembrane region" description="Helical" evidence="6">
    <location>
        <begin position="166"/>
        <end position="184"/>
    </location>
</feature>
<protein>
    <submittedName>
        <fullName evidence="7">Stage V sporulation protein B</fullName>
    </submittedName>
</protein>
<comment type="subcellular location">
    <subcellularLocation>
        <location evidence="1">Cell membrane</location>
        <topology evidence="1">Multi-pass membrane protein</topology>
    </subcellularLocation>
</comment>
<evidence type="ECO:0000313" key="7">
    <source>
        <dbReference type="EMBL" id="SFR67979.1"/>
    </source>
</evidence>
<evidence type="ECO:0000256" key="6">
    <source>
        <dbReference type="SAM" id="Phobius"/>
    </source>
</evidence>
<evidence type="ECO:0000256" key="1">
    <source>
        <dbReference type="ARBA" id="ARBA00004651"/>
    </source>
</evidence>
<feature type="transmembrane region" description="Helical" evidence="6">
    <location>
        <begin position="12"/>
        <end position="37"/>
    </location>
</feature>
<keyword evidence="5 6" id="KW-0472">Membrane</keyword>
<keyword evidence="2" id="KW-1003">Cell membrane</keyword>
<dbReference type="InterPro" id="IPR002797">
    <property type="entry name" value="Polysacc_synth"/>
</dbReference>
<name>A0A1I6IMW6_9FIRM</name>
<feature type="transmembrane region" description="Helical" evidence="6">
    <location>
        <begin position="503"/>
        <end position="526"/>
    </location>
</feature>
<dbReference type="GO" id="GO:0005886">
    <property type="term" value="C:plasma membrane"/>
    <property type="evidence" value="ECO:0007669"/>
    <property type="project" value="UniProtKB-SubCell"/>
</dbReference>
<dbReference type="EMBL" id="FOZC01000002">
    <property type="protein sequence ID" value="SFR67979.1"/>
    <property type="molecule type" value="Genomic_DNA"/>
</dbReference>
<evidence type="ECO:0000256" key="2">
    <source>
        <dbReference type="ARBA" id="ARBA00022475"/>
    </source>
</evidence>
<dbReference type="AlphaFoldDB" id="A0A1I6IMW6"/>
<feature type="transmembrane region" description="Helical" evidence="6">
    <location>
        <begin position="127"/>
        <end position="145"/>
    </location>
</feature>
<feature type="transmembrane region" description="Helical" evidence="6">
    <location>
        <begin position="57"/>
        <end position="77"/>
    </location>
</feature>
<dbReference type="PIRSF" id="PIRSF038958">
    <property type="entry name" value="PG_synth_SpoVB"/>
    <property type="match status" value="1"/>
</dbReference>
<feature type="transmembrane region" description="Helical" evidence="6">
    <location>
        <begin position="417"/>
        <end position="434"/>
    </location>
</feature>
<accession>A0A1I6IMW6</accession>
<feature type="transmembrane region" description="Helical" evidence="6">
    <location>
        <begin position="204"/>
        <end position="230"/>
    </location>
</feature>
<evidence type="ECO:0000256" key="3">
    <source>
        <dbReference type="ARBA" id="ARBA00022692"/>
    </source>
</evidence>
<dbReference type="RefSeq" id="WP_031471542.1">
    <property type="nucleotide sequence ID" value="NZ_FOZC01000002.1"/>
</dbReference>
<feature type="transmembrane region" description="Helical" evidence="6">
    <location>
        <begin position="345"/>
        <end position="365"/>
    </location>
</feature>
<keyword evidence="3 6" id="KW-0812">Transmembrane</keyword>
<gene>
    <name evidence="7" type="ORF">SAMN02910262_00571</name>
</gene>
<feature type="transmembrane region" description="Helical" evidence="6">
    <location>
        <begin position="440"/>
        <end position="457"/>
    </location>
</feature>
<evidence type="ECO:0000313" key="8">
    <source>
        <dbReference type="Proteomes" id="UP000214760"/>
    </source>
</evidence>
<dbReference type="CDD" id="cd13124">
    <property type="entry name" value="MATE_SpoVB_like"/>
    <property type="match status" value="1"/>
</dbReference>
<proteinExistence type="predicted"/>
<evidence type="ECO:0000256" key="4">
    <source>
        <dbReference type="ARBA" id="ARBA00022989"/>
    </source>
</evidence>
<dbReference type="PANTHER" id="PTHR30250">
    <property type="entry name" value="PST FAMILY PREDICTED COLANIC ACID TRANSPORTER"/>
    <property type="match status" value="1"/>
</dbReference>
<dbReference type="Proteomes" id="UP000214760">
    <property type="component" value="Unassembled WGS sequence"/>
</dbReference>
<organism evidence="7 8">
    <name type="scientific">[Clostridium] aminophilum</name>
    <dbReference type="NCBI Taxonomy" id="1526"/>
    <lineage>
        <taxon>Bacteria</taxon>
        <taxon>Bacillati</taxon>
        <taxon>Bacillota</taxon>
        <taxon>Clostridia</taxon>
        <taxon>Lachnospirales</taxon>
        <taxon>Lachnospiraceae</taxon>
    </lineage>
</organism>
<reference evidence="7 8" key="1">
    <citation type="submission" date="2016-10" db="EMBL/GenBank/DDBJ databases">
        <authorList>
            <person name="de Groot N.N."/>
        </authorList>
    </citation>
    <scope>NUCLEOTIDE SEQUENCE [LARGE SCALE GENOMIC DNA]</scope>
    <source>
        <strain evidence="7 8">F</strain>
    </source>
</reference>
<evidence type="ECO:0000256" key="5">
    <source>
        <dbReference type="ARBA" id="ARBA00023136"/>
    </source>
</evidence>
<dbReference type="InterPro" id="IPR024923">
    <property type="entry name" value="PG_synth_SpoVB"/>
</dbReference>
<dbReference type="Pfam" id="PF01943">
    <property type="entry name" value="Polysacc_synt"/>
    <property type="match status" value="1"/>
</dbReference>
<feature type="transmembrane region" description="Helical" evidence="6">
    <location>
        <begin position="477"/>
        <end position="497"/>
    </location>
</feature>
<feature type="transmembrane region" description="Helical" evidence="6">
    <location>
        <begin position="385"/>
        <end position="405"/>
    </location>
</feature>
<sequence>MSGTDGRSKKGSNFLIQGSILAAAGIIVRLIGILYRIPMTNIIGDEGMGYYSTAFNVYNIMLILSSYSLPVAVSRMVSAKLARKEYRNVYRIFIVAMIYATIVGSAAFFVTWFGADFFANHVFATPLAVYALRALAPTIWLMAYLGVLRGFFQGHGTMLPTAVSQILEQIVNAIISVVAAFYLFRMGNSSFWAEKGAGYAEAFGAAGGTIGTGMGAFAAFLFVLGLFILYRPTIRRRCRRDESGSSDRFGKVGSALLSITIPVILSSTIYNINSVIDNGIMAHGMAMTGQGDRFLSLWGIFNNKYMLLVNVPLAMANSLSSSLIPSISGACARKDVREMVKKTGLVIRFSMLIAIPCTVGLTVLAGPSMNLLFHSGDNTEAIRMMVYGSTVILFLSMSTVSNAILQGLGRFREPVKNALIALILHIIVLVIMLIPLRMGIYALVHSKIFFAVLMCWLNQRSIRAAIPYRQEFRRTFLIPGAASAVMGIFAWLIYHGVYSVIPINIAAIAVSVGFAVLVYGAVLLLLRGITEEELRHMPGGTRLVSLAKKCRLM</sequence>
<dbReference type="PANTHER" id="PTHR30250:SF21">
    <property type="entry name" value="LIPID II FLIPPASE MURJ"/>
    <property type="match status" value="1"/>
</dbReference>
<keyword evidence="4 6" id="KW-1133">Transmembrane helix</keyword>
<feature type="transmembrane region" description="Helical" evidence="6">
    <location>
        <begin position="89"/>
        <end position="115"/>
    </location>
</feature>
<dbReference type="InterPro" id="IPR050833">
    <property type="entry name" value="Poly_Biosynth_Transport"/>
</dbReference>